<reference evidence="1 2" key="1">
    <citation type="submission" date="2013-07" db="EMBL/GenBank/DDBJ databases">
        <authorList>
            <person name="Weinstock G."/>
            <person name="Sodergren E."/>
            <person name="Wylie T."/>
            <person name="Fulton L."/>
            <person name="Fulton R."/>
            <person name="Fronick C."/>
            <person name="O'Laughlin M."/>
            <person name="Godfrey J."/>
            <person name="Miner T."/>
            <person name="Herter B."/>
            <person name="Appelbaum E."/>
            <person name="Cordes M."/>
            <person name="Lek S."/>
            <person name="Wollam A."/>
            <person name="Pepin K.H."/>
            <person name="Palsikar V.B."/>
            <person name="Mitreva M."/>
            <person name="Wilson R.K."/>
        </authorList>
    </citation>
    <scope>NUCLEOTIDE SEQUENCE [LARGE SCALE GENOMIC DNA]</scope>
    <source>
        <strain evidence="1 2">ATCC 27760</strain>
    </source>
</reference>
<dbReference type="AlphaFoldDB" id="U2M327"/>
<protein>
    <submittedName>
        <fullName evidence="1">Uncharacterized protein</fullName>
    </submittedName>
</protein>
<evidence type="ECO:0000313" key="2">
    <source>
        <dbReference type="Proteomes" id="UP000016662"/>
    </source>
</evidence>
<organism evidence="1 2">
    <name type="scientific">Ruminococcus callidus ATCC 27760</name>
    <dbReference type="NCBI Taxonomy" id="411473"/>
    <lineage>
        <taxon>Bacteria</taxon>
        <taxon>Bacillati</taxon>
        <taxon>Bacillota</taxon>
        <taxon>Clostridia</taxon>
        <taxon>Eubacteriales</taxon>
        <taxon>Oscillospiraceae</taxon>
        <taxon>Ruminococcus</taxon>
    </lineage>
</organism>
<name>U2M327_9FIRM</name>
<keyword evidence="2" id="KW-1185">Reference proteome</keyword>
<gene>
    <name evidence="1" type="ORF">RUMCAL_02222</name>
</gene>
<sequence length="55" mass="6338">MHIKLQAKKIQKAPKNAGNALFFTVFFKDVHKSKCLHFCKICGILKATSFSEKRR</sequence>
<proteinExistence type="predicted"/>
<dbReference type="HOGENOM" id="CLU_3029692_0_0_9"/>
<dbReference type="STRING" id="411473.RUMCAL_02222"/>
<comment type="caution">
    <text evidence="1">The sequence shown here is derived from an EMBL/GenBank/DDBJ whole genome shotgun (WGS) entry which is preliminary data.</text>
</comment>
<dbReference type="Proteomes" id="UP000016662">
    <property type="component" value="Unassembled WGS sequence"/>
</dbReference>
<accession>U2M327</accession>
<dbReference type="EMBL" id="AWVF01000275">
    <property type="protein sequence ID" value="ERJ93743.1"/>
    <property type="molecule type" value="Genomic_DNA"/>
</dbReference>
<evidence type="ECO:0000313" key="1">
    <source>
        <dbReference type="EMBL" id="ERJ93743.1"/>
    </source>
</evidence>